<evidence type="ECO:0000259" key="7">
    <source>
        <dbReference type="PROSITE" id="PS50835"/>
    </source>
</evidence>
<dbReference type="InterPro" id="IPR001082">
    <property type="entry name" value="Pilin"/>
</dbReference>
<evidence type="ECO:0000256" key="1">
    <source>
        <dbReference type="ARBA" id="ARBA00004167"/>
    </source>
</evidence>
<dbReference type="InterPro" id="IPR007110">
    <property type="entry name" value="Ig-like_dom"/>
</dbReference>
<comment type="subcellular location">
    <subcellularLocation>
        <location evidence="1">Membrane</location>
        <topology evidence="1">Single-pass membrane protein</topology>
    </subcellularLocation>
</comment>
<feature type="transmembrane region" description="Helical" evidence="6">
    <location>
        <begin position="7"/>
        <end position="31"/>
    </location>
</feature>
<proteinExistence type="predicted"/>
<dbReference type="AlphaFoldDB" id="A0A0F9UNZ3"/>
<dbReference type="InterPro" id="IPR012902">
    <property type="entry name" value="N_methyl_site"/>
</dbReference>
<reference evidence="8" key="1">
    <citation type="journal article" date="2015" name="Nature">
        <title>Complex archaea that bridge the gap between prokaryotes and eukaryotes.</title>
        <authorList>
            <person name="Spang A."/>
            <person name="Saw J.H."/>
            <person name="Jorgensen S.L."/>
            <person name="Zaremba-Niedzwiedzka K."/>
            <person name="Martijn J."/>
            <person name="Lind A.E."/>
            <person name="van Eijk R."/>
            <person name="Schleper C."/>
            <person name="Guy L."/>
            <person name="Ettema T.J."/>
        </authorList>
    </citation>
    <scope>NUCLEOTIDE SEQUENCE</scope>
</reference>
<dbReference type="InterPro" id="IPR045584">
    <property type="entry name" value="Pilin-like"/>
</dbReference>
<dbReference type="PROSITE" id="PS50835">
    <property type="entry name" value="IG_LIKE"/>
    <property type="match status" value="1"/>
</dbReference>
<dbReference type="GO" id="GO:0015628">
    <property type="term" value="P:protein secretion by the type II secretion system"/>
    <property type="evidence" value="ECO:0007669"/>
    <property type="project" value="InterPro"/>
</dbReference>
<feature type="domain" description="Ig-like" evidence="7">
    <location>
        <begin position="65"/>
        <end position="134"/>
    </location>
</feature>
<dbReference type="PRINTS" id="PR00885">
    <property type="entry name" value="BCTERIALGSPH"/>
</dbReference>
<dbReference type="SUPFAM" id="SSF54523">
    <property type="entry name" value="Pili subunits"/>
    <property type="match status" value="1"/>
</dbReference>
<evidence type="ECO:0000256" key="6">
    <source>
        <dbReference type="SAM" id="Phobius"/>
    </source>
</evidence>
<dbReference type="Pfam" id="PF07963">
    <property type="entry name" value="N_methyl"/>
    <property type="match status" value="1"/>
</dbReference>
<comment type="caution">
    <text evidence="8">The sequence shown here is derived from an EMBL/GenBank/DDBJ whole genome shotgun (WGS) entry which is preliminary data.</text>
</comment>
<dbReference type="NCBIfam" id="TIGR02532">
    <property type="entry name" value="IV_pilin_GFxxxE"/>
    <property type="match status" value="1"/>
</dbReference>
<accession>A0A0F9UNZ3</accession>
<evidence type="ECO:0000256" key="2">
    <source>
        <dbReference type="ARBA" id="ARBA00022481"/>
    </source>
</evidence>
<dbReference type="GO" id="GO:0043107">
    <property type="term" value="P:type IV pilus-dependent motility"/>
    <property type="evidence" value="ECO:0007669"/>
    <property type="project" value="TreeGrafter"/>
</dbReference>
<evidence type="ECO:0000256" key="4">
    <source>
        <dbReference type="ARBA" id="ARBA00022989"/>
    </source>
</evidence>
<keyword evidence="3 6" id="KW-0812">Transmembrane</keyword>
<name>A0A0F9UNZ3_9ZZZZ</name>
<dbReference type="GO" id="GO:0016020">
    <property type="term" value="C:membrane"/>
    <property type="evidence" value="ECO:0007669"/>
    <property type="project" value="UniProtKB-SubCell"/>
</dbReference>
<dbReference type="GO" id="GO:0044096">
    <property type="term" value="C:type IV pilus"/>
    <property type="evidence" value="ECO:0007669"/>
    <property type="project" value="TreeGrafter"/>
</dbReference>
<keyword evidence="4 6" id="KW-1133">Transmembrane helix</keyword>
<sequence>MTQKQQGFTLIELMIVVAIIGILAAIALPAYSKYQSTSKLTASLAEISSGRTGFEIAKNNGVETPTLAETGLSSPTQNCTITTGEDTITCVVVNAPTQIEGATLTWTRTDAGEWSCAASELDDETLAPKTCPQS</sequence>
<evidence type="ECO:0000256" key="5">
    <source>
        <dbReference type="ARBA" id="ARBA00023136"/>
    </source>
</evidence>
<evidence type="ECO:0000256" key="3">
    <source>
        <dbReference type="ARBA" id="ARBA00022692"/>
    </source>
</evidence>
<gene>
    <name evidence="8" type="ORF">LCGC14_0240730</name>
</gene>
<keyword evidence="5 6" id="KW-0472">Membrane</keyword>
<dbReference type="GO" id="GO:0007155">
    <property type="term" value="P:cell adhesion"/>
    <property type="evidence" value="ECO:0007669"/>
    <property type="project" value="InterPro"/>
</dbReference>
<keyword evidence="2" id="KW-0488">Methylation</keyword>
<dbReference type="GO" id="GO:0015627">
    <property type="term" value="C:type II protein secretion system complex"/>
    <property type="evidence" value="ECO:0007669"/>
    <property type="project" value="InterPro"/>
</dbReference>
<dbReference type="Gene3D" id="3.30.700.10">
    <property type="entry name" value="Glycoprotein, Type 4 Pilin"/>
    <property type="match status" value="1"/>
</dbReference>
<protein>
    <recommendedName>
        <fullName evidence="7">Ig-like domain-containing protein</fullName>
    </recommendedName>
</protein>
<dbReference type="EMBL" id="LAZR01000121">
    <property type="protein sequence ID" value="KKN89257.1"/>
    <property type="molecule type" value="Genomic_DNA"/>
</dbReference>
<dbReference type="PANTHER" id="PTHR30093:SF34">
    <property type="entry name" value="PREPILIN PEPTIDASE-DEPENDENT PROTEIN D"/>
    <property type="match status" value="1"/>
</dbReference>
<dbReference type="InterPro" id="IPR002416">
    <property type="entry name" value="T2SS_protein-GspH"/>
</dbReference>
<dbReference type="PROSITE" id="PS00409">
    <property type="entry name" value="PROKAR_NTER_METHYL"/>
    <property type="match status" value="1"/>
</dbReference>
<dbReference type="Pfam" id="PF00114">
    <property type="entry name" value="Pilin"/>
    <property type="match status" value="1"/>
</dbReference>
<evidence type="ECO:0000313" key="8">
    <source>
        <dbReference type="EMBL" id="KKN89257.1"/>
    </source>
</evidence>
<dbReference type="PANTHER" id="PTHR30093">
    <property type="entry name" value="GENERAL SECRETION PATHWAY PROTEIN G"/>
    <property type="match status" value="1"/>
</dbReference>
<organism evidence="8">
    <name type="scientific">marine sediment metagenome</name>
    <dbReference type="NCBI Taxonomy" id="412755"/>
    <lineage>
        <taxon>unclassified sequences</taxon>
        <taxon>metagenomes</taxon>
        <taxon>ecological metagenomes</taxon>
    </lineage>
</organism>